<dbReference type="InterPro" id="IPR035472">
    <property type="entry name" value="RpiR-like_SIS"/>
</dbReference>
<dbReference type="OrthoDB" id="9814676at2"/>
<keyword evidence="3" id="KW-0804">Transcription</keyword>
<keyword evidence="2" id="KW-0238">DNA-binding</keyword>
<proteinExistence type="predicted"/>
<dbReference type="PANTHER" id="PTHR30514">
    <property type="entry name" value="GLUCOKINASE"/>
    <property type="match status" value="1"/>
</dbReference>
<keyword evidence="1" id="KW-0805">Transcription regulation</keyword>
<dbReference type="PROSITE" id="PS51071">
    <property type="entry name" value="HTH_RPIR"/>
    <property type="match status" value="1"/>
</dbReference>
<evidence type="ECO:0000256" key="1">
    <source>
        <dbReference type="ARBA" id="ARBA00023015"/>
    </source>
</evidence>
<sequence length="295" mass="33238">MDPTIRNKTITRLKEEIPELSPRLQVAAKYIVDHPADFGLDSIRDTARKAEVSTYTLVRISERLGFDSYEDMRDPFRVALVAPTQFIDAPEWINRWRESGEIGQKQAEAALNSMAIVQRSLEGQNLKQLQRVAEMLLGAKNVYLTAVRASYSIAYYFHYVGRMALPSLQLIPRHINSAIDELNYADEGDVMIAITLTPYSRETIEACEFARKKGVKLVMISDSEVISSNFTPEETLVASTLSTHHFGCYTGVMAVAENLVSLLVALGGQDVKDRITSYETLRKDNNAYWVAKKKH</sequence>
<dbReference type="GO" id="GO:0003677">
    <property type="term" value="F:DNA binding"/>
    <property type="evidence" value="ECO:0007669"/>
    <property type="project" value="UniProtKB-KW"/>
</dbReference>
<dbReference type="PANTHER" id="PTHR30514:SF18">
    <property type="entry name" value="RPIR-FAMILY TRANSCRIPTIONAL REGULATOR"/>
    <property type="match status" value="1"/>
</dbReference>
<dbReference type="InterPro" id="IPR000281">
    <property type="entry name" value="HTH_RpiR"/>
</dbReference>
<dbReference type="RefSeq" id="WP_040641818.1">
    <property type="nucleotide sequence ID" value="NZ_CP015230.1"/>
</dbReference>
<reference evidence="6 7" key="1">
    <citation type="journal article" date="2016" name="ISME J.">
        <title>Global occurrence and heterogeneity of the Roseobacter-clade species Ruegeria mobilis.</title>
        <authorList>
            <person name="Sonnenschein E."/>
            <person name="Gram L."/>
        </authorList>
    </citation>
    <scope>NUCLEOTIDE SEQUENCE [LARGE SCALE GENOMIC DNA]</scope>
    <source>
        <strain evidence="6 7">F1926</strain>
    </source>
</reference>
<name>A0A1B1A1S2_9RHOB</name>
<dbReference type="Pfam" id="PF01380">
    <property type="entry name" value="SIS"/>
    <property type="match status" value="1"/>
</dbReference>
<evidence type="ECO:0000259" key="4">
    <source>
        <dbReference type="PROSITE" id="PS51071"/>
    </source>
</evidence>
<dbReference type="InterPro" id="IPR036388">
    <property type="entry name" value="WH-like_DNA-bd_sf"/>
</dbReference>
<dbReference type="InterPro" id="IPR001347">
    <property type="entry name" value="SIS_dom"/>
</dbReference>
<dbReference type="AlphaFoldDB" id="A0A1B1A1S2"/>
<dbReference type="InterPro" id="IPR047640">
    <property type="entry name" value="RpiR-like"/>
</dbReference>
<gene>
    <name evidence="6" type="ORF">K529_007075</name>
</gene>
<dbReference type="KEGG" id="rmb:K529_007075"/>
<feature type="domain" description="SIS" evidence="5">
    <location>
        <begin position="132"/>
        <end position="274"/>
    </location>
</feature>
<evidence type="ECO:0000313" key="6">
    <source>
        <dbReference type="EMBL" id="ANP40523.1"/>
    </source>
</evidence>
<dbReference type="EMBL" id="CP015230">
    <property type="protein sequence ID" value="ANP40523.1"/>
    <property type="molecule type" value="Genomic_DNA"/>
</dbReference>
<dbReference type="SUPFAM" id="SSF46689">
    <property type="entry name" value="Homeodomain-like"/>
    <property type="match status" value="1"/>
</dbReference>
<dbReference type="InterPro" id="IPR046348">
    <property type="entry name" value="SIS_dom_sf"/>
</dbReference>
<dbReference type="GO" id="GO:1901135">
    <property type="term" value="P:carbohydrate derivative metabolic process"/>
    <property type="evidence" value="ECO:0007669"/>
    <property type="project" value="InterPro"/>
</dbReference>
<dbReference type="InterPro" id="IPR009057">
    <property type="entry name" value="Homeodomain-like_sf"/>
</dbReference>
<dbReference type="STRING" id="1265309.K529_007075"/>
<evidence type="ECO:0000313" key="7">
    <source>
        <dbReference type="Proteomes" id="UP000013243"/>
    </source>
</evidence>
<dbReference type="SUPFAM" id="SSF53697">
    <property type="entry name" value="SIS domain"/>
    <property type="match status" value="1"/>
</dbReference>
<evidence type="ECO:0000256" key="2">
    <source>
        <dbReference type="ARBA" id="ARBA00023125"/>
    </source>
</evidence>
<dbReference type="GO" id="GO:0003700">
    <property type="term" value="F:DNA-binding transcription factor activity"/>
    <property type="evidence" value="ECO:0007669"/>
    <property type="project" value="InterPro"/>
</dbReference>
<evidence type="ECO:0000259" key="5">
    <source>
        <dbReference type="PROSITE" id="PS51464"/>
    </source>
</evidence>
<dbReference type="GO" id="GO:0097367">
    <property type="term" value="F:carbohydrate derivative binding"/>
    <property type="evidence" value="ECO:0007669"/>
    <property type="project" value="InterPro"/>
</dbReference>
<evidence type="ECO:0000256" key="3">
    <source>
        <dbReference type="ARBA" id="ARBA00023163"/>
    </source>
</evidence>
<dbReference type="GeneID" id="28249581"/>
<dbReference type="Gene3D" id="3.40.50.10490">
    <property type="entry name" value="Glucose-6-phosphate isomerase like protein, domain 1"/>
    <property type="match status" value="1"/>
</dbReference>
<dbReference type="CDD" id="cd05013">
    <property type="entry name" value="SIS_RpiR"/>
    <property type="match status" value="1"/>
</dbReference>
<accession>A0A1B1A1S2</accession>
<dbReference type="Proteomes" id="UP000013243">
    <property type="component" value="Chromosome"/>
</dbReference>
<dbReference type="Gene3D" id="1.10.10.10">
    <property type="entry name" value="Winged helix-like DNA-binding domain superfamily/Winged helix DNA-binding domain"/>
    <property type="match status" value="1"/>
</dbReference>
<organism evidence="6 7">
    <name type="scientific">Tritonibacter mobilis F1926</name>
    <dbReference type="NCBI Taxonomy" id="1265309"/>
    <lineage>
        <taxon>Bacteria</taxon>
        <taxon>Pseudomonadati</taxon>
        <taxon>Pseudomonadota</taxon>
        <taxon>Alphaproteobacteria</taxon>
        <taxon>Rhodobacterales</taxon>
        <taxon>Paracoccaceae</taxon>
        <taxon>Tritonibacter</taxon>
    </lineage>
</organism>
<protein>
    <submittedName>
        <fullName evidence="6">Iron dicitrate transport regulator FecR</fullName>
    </submittedName>
</protein>
<feature type="domain" description="HTH rpiR-type" evidence="4">
    <location>
        <begin position="7"/>
        <end position="83"/>
    </location>
</feature>
<dbReference type="PROSITE" id="PS51464">
    <property type="entry name" value="SIS"/>
    <property type="match status" value="1"/>
</dbReference>